<protein>
    <submittedName>
        <fullName evidence="7">Flocculation protein FLO11</fullName>
    </submittedName>
</protein>
<dbReference type="PROSITE" id="PS51824">
    <property type="entry name" value="FLO11"/>
    <property type="match status" value="1"/>
</dbReference>
<dbReference type="EMBL" id="NHMM01000003">
    <property type="protein sequence ID" value="OUT22379.1"/>
    <property type="molecule type" value="Genomic_DNA"/>
</dbReference>
<dbReference type="GO" id="GO:0030248">
    <property type="term" value="F:cellulose binding"/>
    <property type="evidence" value="ECO:0007669"/>
    <property type="project" value="InterPro"/>
</dbReference>
<dbReference type="EMBL" id="CP028776">
    <property type="protein sequence ID" value="AWU77398.1"/>
    <property type="molecule type" value="Genomic_DNA"/>
</dbReference>
<evidence type="ECO:0000313" key="7">
    <source>
        <dbReference type="EMBL" id="ONH72980.1"/>
    </source>
</evidence>
<dbReference type="SMART" id="SM00236">
    <property type="entry name" value="fCBD"/>
    <property type="match status" value="2"/>
</dbReference>
<reference evidence="8 11" key="5">
    <citation type="submission" date="2017-05" db="EMBL/GenBank/DDBJ databases">
        <title>The Genome Sequence of Candida krusei Ckrusei653.</title>
        <authorList>
            <person name="Cuomo C."/>
            <person name="Forche A."/>
            <person name="Young S."/>
            <person name="Abouelleil A."/>
            <person name="Cao P."/>
            <person name="Chapman S."/>
            <person name="Cusick C."/>
            <person name="Shea T."/>
            <person name="Nusbaum C."/>
            <person name="Birren B."/>
        </authorList>
    </citation>
    <scope>NUCLEOTIDE SEQUENCE [LARGE SCALE GENOMIC DNA]</scope>
    <source>
        <strain evidence="8 11">Ckrusei653</strain>
    </source>
</reference>
<accession>A0A099NZM2</accession>
<feature type="chain" id="PRO_5015032246" evidence="2">
    <location>
        <begin position="20"/>
        <end position="343"/>
    </location>
</feature>
<name>A0A099NZM2_PICKU</name>
<feature type="domain" description="CBM1" evidence="3">
    <location>
        <begin position="303"/>
        <end position="339"/>
    </location>
</feature>
<dbReference type="HOGENOM" id="CLU_809065_0_0_1"/>
<dbReference type="eggNOG" id="ENOG502S1H2">
    <property type="taxonomic scope" value="Eukaryota"/>
</dbReference>
<dbReference type="Proteomes" id="UP000195871">
    <property type="component" value="Unassembled WGS sequence"/>
</dbReference>
<dbReference type="SMR" id="A0A099NZM2"/>
<dbReference type="InterPro" id="IPR035971">
    <property type="entry name" value="CBD_sf"/>
</dbReference>
<evidence type="ECO:0000313" key="8">
    <source>
        <dbReference type="EMBL" id="OUT22379.1"/>
    </source>
</evidence>
<dbReference type="EMBL" id="MQVM01000017">
    <property type="protein sequence ID" value="ONH72980.1"/>
    <property type="molecule type" value="Genomic_DNA"/>
</dbReference>
<evidence type="ECO:0000313" key="5">
    <source>
        <dbReference type="EMBL" id="AWU77398.1"/>
    </source>
</evidence>
<dbReference type="AlphaFoldDB" id="A0A099NZM2"/>
<keyword evidence="12" id="KW-1185">Reference proteome</keyword>
<evidence type="ECO:0000256" key="1">
    <source>
        <dbReference type="ARBA" id="ARBA00022729"/>
    </source>
</evidence>
<evidence type="ECO:0000259" key="3">
    <source>
        <dbReference type="PROSITE" id="PS51164"/>
    </source>
</evidence>
<evidence type="ECO:0000256" key="2">
    <source>
        <dbReference type="SAM" id="SignalP"/>
    </source>
</evidence>
<evidence type="ECO:0000313" key="12">
    <source>
        <dbReference type="Proteomes" id="UP000249293"/>
    </source>
</evidence>
<dbReference type="InterPro" id="IPR018789">
    <property type="entry name" value="Flo11"/>
</dbReference>
<feature type="domain" description="CBM1" evidence="3">
    <location>
        <begin position="232"/>
        <end position="268"/>
    </location>
</feature>
<dbReference type="GO" id="GO:0005576">
    <property type="term" value="C:extracellular region"/>
    <property type="evidence" value="ECO:0007669"/>
    <property type="project" value="InterPro"/>
</dbReference>
<evidence type="ECO:0000313" key="6">
    <source>
        <dbReference type="EMBL" id="KGK38258.1"/>
    </source>
</evidence>
<feature type="signal peptide" evidence="2">
    <location>
        <begin position="1"/>
        <end position="19"/>
    </location>
</feature>
<feature type="domain" description="Flo11" evidence="4">
    <location>
        <begin position="38"/>
        <end position="212"/>
    </location>
</feature>
<dbReference type="Proteomes" id="UP000029867">
    <property type="component" value="Unassembled WGS sequence"/>
</dbReference>
<sequence length="343" mass="36937">MNSKLIIAVASALFGTVNAVPTTYSNSSITPVDFVSGTYPDATPVDVHPRCPNLNFNWKNQGTVYPPAAGEVTSAESLGNGDYEIVFQFHAADCPPISNLDQLAIIGVDSPEKQTYLLHDSNQKINRIVDSCSWAAKFVVYGEKENNKVCVPGFQIHYSWFSGLASSEYASSFKYNEAYEYSMGCVHDNNNNAQTDFPQYCFDADILPSTPSNSSSIPATSAPASTSSAPQTCLPAWSQCGGQDWLGISECCGDFVCEKSNDYYSQCVPKQTTLSSSAPCTITLTRSSSSSTATASEVTLPASQAELYYQCGGKSWSGPTACVEGATCSSMNPWYYQCVQTAY</sequence>
<keyword evidence="1 2" id="KW-0732">Signal</keyword>
<dbReference type="InterPro" id="IPR000254">
    <property type="entry name" value="CBD"/>
</dbReference>
<dbReference type="Proteomes" id="UP000249293">
    <property type="component" value="Chromosome 4"/>
</dbReference>
<organism evidence="6 9">
    <name type="scientific">Pichia kudriavzevii</name>
    <name type="common">Yeast</name>
    <name type="synonym">Issatchenkia orientalis</name>
    <dbReference type="NCBI Taxonomy" id="4909"/>
    <lineage>
        <taxon>Eukaryota</taxon>
        <taxon>Fungi</taxon>
        <taxon>Dikarya</taxon>
        <taxon>Ascomycota</taxon>
        <taxon>Saccharomycotina</taxon>
        <taxon>Pichiomycetes</taxon>
        <taxon>Pichiales</taxon>
        <taxon>Pichiaceae</taxon>
        <taxon>Pichia</taxon>
    </lineage>
</organism>
<dbReference type="Pfam" id="PF00734">
    <property type="entry name" value="CBM_1"/>
    <property type="match status" value="2"/>
</dbReference>
<dbReference type="OrthoDB" id="4070545at2759"/>
<evidence type="ECO:0000313" key="9">
    <source>
        <dbReference type="Proteomes" id="UP000029867"/>
    </source>
</evidence>
<reference evidence="9" key="1">
    <citation type="journal article" date="2014" name="Microb. Cell Fact.">
        <title>Exploiting Issatchenkia orientalis SD108 for succinic acid production.</title>
        <authorList>
            <person name="Xiao H."/>
            <person name="Shao Z."/>
            <person name="Jiang Y."/>
            <person name="Dole S."/>
            <person name="Zhao H."/>
        </authorList>
    </citation>
    <scope>NUCLEOTIDE SEQUENCE [LARGE SCALE GENOMIC DNA]</scope>
    <source>
        <strain evidence="9">SD108</strain>
    </source>
</reference>
<reference evidence="10" key="3">
    <citation type="journal article" date="2017" name="Genome Announc.">
        <title>Genome sequences of Cyberlindnera fabianii 65, Pichia kudriavzevii 129, and Saccharomyces cerevisiae 131 isolated from fermented masau fruits in Zimbabwe.</title>
        <authorList>
            <person name="van Rijswijck I.M.H."/>
            <person name="Derks M.F.L."/>
            <person name="Abee T."/>
            <person name="de Ridder D."/>
            <person name="Smid E.J."/>
        </authorList>
    </citation>
    <scope>NUCLEOTIDE SEQUENCE [LARGE SCALE GENOMIC DNA]</scope>
    <source>
        <strain evidence="10">129</strain>
    </source>
</reference>
<dbReference type="STRING" id="4909.A0A099NZM2"/>
<reference evidence="6" key="2">
    <citation type="submission" date="2014-08" db="EMBL/GenBank/DDBJ databases">
        <title>Exploiting Issatchenkia orientalis SD108 for Succinic Acid Production.</title>
        <authorList>
            <person name="Xiao H."/>
            <person name="Shao Z."/>
            <person name="Jiang Y."/>
            <person name="Dole S."/>
            <person name="Zhao H."/>
        </authorList>
    </citation>
    <scope>NUCLEOTIDE SEQUENCE [LARGE SCALE GENOMIC DNA]</scope>
    <source>
        <strain evidence="6">SD108</strain>
    </source>
</reference>
<dbReference type="PROSITE" id="PS00562">
    <property type="entry name" value="CBM1_1"/>
    <property type="match status" value="2"/>
</dbReference>
<dbReference type="SMART" id="SM01213">
    <property type="entry name" value="Flo11"/>
    <property type="match status" value="1"/>
</dbReference>
<gene>
    <name evidence="7" type="ORF">BOH78_3500</name>
    <name evidence="5" type="ORF">C5L36_0D01340</name>
    <name evidence="8" type="ORF">CAS74_002097</name>
    <name evidence="6" type="ORF">JL09_g2591</name>
</gene>
<reference evidence="5 12" key="6">
    <citation type="submission" date="2018-06" db="EMBL/GenBank/DDBJ databases">
        <title>Population genomics shows no distinction between pathogenic Candida krusei and environmental Pichia kudriavzevii: One species, four names.</title>
        <authorList>
            <person name="Douglass A.P."/>
            <person name="Offei B."/>
            <person name="Braun-Galleani S."/>
            <person name="Coughlan A.Y."/>
            <person name="Martos A."/>
            <person name="Ortiz-Merino R.A."/>
            <person name="Byrne K.P."/>
            <person name="Wolfe K.H."/>
        </authorList>
    </citation>
    <scope>NUCLEOTIDE SEQUENCE [LARGE SCALE GENOMIC DNA]</scope>
    <source>
        <strain evidence="5 12">CBS573</strain>
    </source>
</reference>
<dbReference type="Pfam" id="PF10182">
    <property type="entry name" value="Flo11"/>
    <property type="match status" value="1"/>
</dbReference>
<dbReference type="GO" id="GO:0005975">
    <property type="term" value="P:carbohydrate metabolic process"/>
    <property type="evidence" value="ECO:0007669"/>
    <property type="project" value="InterPro"/>
</dbReference>
<dbReference type="Proteomes" id="UP000189274">
    <property type="component" value="Unassembled WGS sequence"/>
</dbReference>
<evidence type="ECO:0000259" key="4">
    <source>
        <dbReference type="PROSITE" id="PS51824"/>
    </source>
</evidence>
<evidence type="ECO:0000313" key="11">
    <source>
        <dbReference type="Proteomes" id="UP000195871"/>
    </source>
</evidence>
<dbReference type="SUPFAM" id="SSF57180">
    <property type="entry name" value="Cellulose-binding domain"/>
    <property type="match status" value="2"/>
</dbReference>
<proteinExistence type="predicted"/>
<dbReference type="VEuPathDB" id="FungiDB:C5L36_0D01340"/>
<evidence type="ECO:0000313" key="10">
    <source>
        <dbReference type="Proteomes" id="UP000189274"/>
    </source>
</evidence>
<dbReference type="EMBL" id="JQFK01000022">
    <property type="protein sequence ID" value="KGK38258.1"/>
    <property type="molecule type" value="Genomic_DNA"/>
</dbReference>
<dbReference type="PROSITE" id="PS51164">
    <property type="entry name" value="CBM1_2"/>
    <property type="match status" value="2"/>
</dbReference>
<reference evidence="7" key="4">
    <citation type="submission" date="2017-01" db="EMBL/GenBank/DDBJ databases">
        <authorList>
            <person name="Mah S.A."/>
            <person name="Swanson W.J."/>
            <person name="Moy G.W."/>
            <person name="Vacquier V.D."/>
        </authorList>
    </citation>
    <scope>NUCLEOTIDE SEQUENCE [LARGE SCALE GENOMIC DNA]</scope>
    <source>
        <strain evidence="7">129</strain>
    </source>
</reference>